<evidence type="ECO:0000256" key="12">
    <source>
        <dbReference type="ARBA" id="ARBA00023160"/>
    </source>
</evidence>
<keyword evidence="9" id="KW-0249">Electron transport</keyword>
<keyword evidence="12 13" id="KW-0275">Fatty acid biosynthesis</keyword>
<dbReference type="InParanoid" id="A0A077ZSU6"/>
<organism evidence="15 16">
    <name type="scientific">Stylonychia lemnae</name>
    <name type="common">Ciliate</name>
    <dbReference type="NCBI Taxonomy" id="5949"/>
    <lineage>
        <taxon>Eukaryota</taxon>
        <taxon>Sar</taxon>
        <taxon>Alveolata</taxon>
        <taxon>Ciliophora</taxon>
        <taxon>Intramacronucleata</taxon>
        <taxon>Spirotrichea</taxon>
        <taxon>Stichotrichia</taxon>
        <taxon>Sporadotrichida</taxon>
        <taxon>Oxytrichidae</taxon>
        <taxon>Stylonychinae</taxon>
        <taxon>Stylonychia</taxon>
    </lineage>
</organism>
<evidence type="ECO:0000256" key="11">
    <source>
        <dbReference type="ARBA" id="ARBA00023128"/>
    </source>
</evidence>
<evidence type="ECO:0000313" key="16">
    <source>
        <dbReference type="Proteomes" id="UP000039865"/>
    </source>
</evidence>
<evidence type="ECO:0000313" key="15">
    <source>
        <dbReference type="EMBL" id="CDW72957.1"/>
    </source>
</evidence>
<dbReference type="Pfam" id="PF00550">
    <property type="entry name" value="PP-binding"/>
    <property type="match status" value="1"/>
</dbReference>
<dbReference type="EMBL" id="CCKQ01001856">
    <property type="protein sequence ID" value="CDW72957.1"/>
    <property type="molecule type" value="Genomic_DNA"/>
</dbReference>
<dbReference type="GO" id="GO:0000036">
    <property type="term" value="F:acyl carrier activity"/>
    <property type="evidence" value="ECO:0007669"/>
    <property type="project" value="TreeGrafter"/>
</dbReference>
<dbReference type="InterPro" id="IPR009081">
    <property type="entry name" value="PP-bd_ACP"/>
</dbReference>
<reference evidence="15 16" key="1">
    <citation type="submission" date="2014-06" db="EMBL/GenBank/DDBJ databases">
        <authorList>
            <person name="Swart Estienne"/>
        </authorList>
    </citation>
    <scope>NUCLEOTIDE SEQUENCE [LARGE SCALE GENOMIC DNA]</scope>
    <source>
        <strain evidence="15 16">130c</strain>
    </source>
</reference>
<evidence type="ECO:0000256" key="4">
    <source>
        <dbReference type="ARBA" id="ARBA00022450"/>
    </source>
</evidence>
<comment type="similarity">
    <text evidence="2">Belongs to the acyl carrier protein (ACP) family.</text>
</comment>
<dbReference type="AlphaFoldDB" id="A0A077ZSU6"/>
<evidence type="ECO:0000256" key="2">
    <source>
        <dbReference type="ARBA" id="ARBA00010930"/>
    </source>
</evidence>
<evidence type="ECO:0000256" key="10">
    <source>
        <dbReference type="ARBA" id="ARBA00023098"/>
    </source>
</evidence>
<keyword evidence="4 13" id="KW-0596">Phosphopantetheine</keyword>
<name>A0A077ZSU6_STYLE</name>
<dbReference type="PANTHER" id="PTHR20863:SF28">
    <property type="entry name" value="ACYL CARRIER PROTEIN, MITOCHONDRIAL"/>
    <property type="match status" value="1"/>
</dbReference>
<keyword evidence="16" id="KW-1185">Reference proteome</keyword>
<dbReference type="PROSITE" id="PS50075">
    <property type="entry name" value="CARRIER"/>
    <property type="match status" value="1"/>
</dbReference>
<dbReference type="InterPro" id="IPR036736">
    <property type="entry name" value="ACP-like_sf"/>
</dbReference>
<dbReference type="OrthoDB" id="448946at2759"/>
<evidence type="ECO:0000256" key="9">
    <source>
        <dbReference type="ARBA" id="ARBA00022982"/>
    </source>
</evidence>
<evidence type="ECO:0000256" key="3">
    <source>
        <dbReference type="ARBA" id="ARBA00022448"/>
    </source>
</evidence>
<gene>
    <name evidence="15" type="primary">Contig11784.g12600</name>
    <name evidence="15" type="ORF">STYLEM_1925</name>
</gene>
<evidence type="ECO:0000256" key="6">
    <source>
        <dbReference type="ARBA" id="ARBA00022553"/>
    </source>
</evidence>
<evidence type="ECO:0000256" key="7">
    <source>
        <dbReference type="ARBA" id="ARBA00022832"/>
    </source>
</evidence>
<proteinExistence type="inferred from homology"/>
<dbReference type="Proteomes" id="UP000039865">
    <property type="component" value="Unassembled WGS sequence"/>
</dbReference>
<evidence type="ECO:0000256" key="13">
    <source>
        <dbReference type="RuleBase" id="RU000722"/>
    </source>
</evidence>
<keyword evidence="11" id="KW-0496">Mitochondrion</keyword>
<keyword evidence="6" id="KW-0597">Phosphoprotein</keyword>
<evidence type="ECO:0000256" key="5">
    <source>
        <dbReference type="ARBA" id="ARBA00022516"/>
    </source>
</evidence>
<dbReference type="GO" id="GO:0005739">
    <property type="term" value="C:mitochondrion"/>
    <property type="evidence" value="ECO:0007669"/>
    <property type="project" value="UniProtKB-SubCell"/>
</dbReference>
<dbReference type="PANTHER" id="PTHR20863">
    <property type="entry name" value="ACYL CARRIER PROTEIN"/>
    <property type="match status" value="1"/>
</dbReference>
<keyword evidence="3" id="KW-0813">Transport</keyword>
<comment type="subcellular location">
    <subcellularLocation>
        <location evidence="1">Mitochondrion</location>
    </subcellularLocation>
</comment>
<accession>A0A077ZSU6</accession>
<protein>
    <recommendedName>
        <fullName evidence="13">Acyl carrier protein</fullName>
    </recommendedName>
</protein>
<dbReference type="Gene3D" id="1.10.1200.10">
    <property type="entry name" value="ACP-like"/>
    <property type="match status" value="1"/>
</dbReference>
<evidence type="ECO:0000259" key="14">
    <source>
        <dbReference type="PROSITE" id="PS50075"/>
    </source>
</evidence>
<dbReference type="InterPro" id="IPR003231">
    <property type="entry name" value="ACP"/>
</dbReference>
<evidence type="ECO:0000256" key="1">
    <source>
        <dbReference type="ARBA" id="ARBA00004173"/>
    </source>
</evidence>
<dbReference type="GO" id="GO:0000035">
    <property type="term" value="F:acyl binding"/>
    <property type="evidence" value="ECO:0007669"/>
    <property type="project" value="TreeGrafter"/>
</dbReference>
<dbReference type="SUPFAM" id="SSF47336">
    <property type="entry name" value="ACP-like"/>
    <property type="match status" value="1"/>
</dbReference>
<sequence length="91" mass="10511">MVRHDGEYYADPMNVSERFIRLVALHDNVKDPSAVTLKSSFDQLHLNSLDISEILLAAEREFDLEISDDDCESFHSVNDVVEFLVRNFHTK</sequence>
<keyword evidence="5 13" id="KW-0444">Lipid biosynthesis</keyword>
<comment type="function">
    <text evidence="13">Carrier of the growing fatty acid chain in fatty acid biosynthesis.</text>
</comment>
<keyword evidence="8" id="KW-0809">Transit peptide</keyword>
<keyword evidence="10" id="KW-0443">Lipid metabolism</keyword>
<feature type="domain" description="Carrier" evidence="14">
    <location>
        <begin position="13"/>
        <end position="88"/>
    </location>
</feature>
<evidence type="ECO:0000256" key="8">
    <source>
        <dbReference type="ARBA" id="ARBA00022946"/>
    </source>
</evidence>
<dbReference type="OMA" id="QSTWNDI"/>
<keyword evidence="7" id="KW-0276">Fatty acid metabolism</keyword>